<protein>
    <submittedName>
        <fullName evidence="2">Uncharacterized protein</fullName>
    </submittedName>
</protein>
<evidence type="ECO:0000256" key="1">
    <source>
        <dbReference type="SAM" id="MobiDB-lite"/>
    </source>
</evidence>
<dbReference type="AlphaFoldDB" id="A0A7W6KMF1"/>
<dbReference type="RefSeq" id="WP_183489902.1">
    <property type="nucleotide sequence ID" value="NZ_JACIDZ010000015.1"/>
</dbReference>
<keyword evidence="3" id="KW-1185">Reference proteome</keyword>
<dbReference type="Proteomes" id="UP000530571">
    <property type="component" value="Unassembled WGS sequence"/>
</dbReference>
<evidence type="ECO:0000313" key="2">
    <source>
        <dbReference type="EMBL" id="MBB4123958.1"/>
    </source>
</evidence>
<sequence length="102" mass="11207">MTHTEKLTGTARQTAPPGLQLDVALYQQFLDEVDISEAEKQAFIETLWNIVLIFVDIGFGIEATQQAMNAITEAALAPDEGNKVKGARTDIRGSKDQTEIEE</sequence>
<evidence type="ECO:0000313" key="3">
    <source>
        <dbReference type="Proteomes" id="UP000530571"/>
    </source>
</evidence>
<organism evidence="2 3">
    <name type="scientific">Martelella radicis</name>
    <dbReference type="NCBI Taxonomy" id="1397476"/>
    <lineage>
        <taxon>Bacteria</taxon>
        <taxon>Pseudomonadati</taxon>
        <taxon>Pseudomonadota</taxon>
        <taxon>Alphaproteobacteria</taxon>
        <taxon>Hyphomicrobiales</taxon>
        <taxon>Aurantimonadaceae</taxon>
        <taxon>Martelella</taxon>
    </lineage>
</organism>
<proteinExistence type="predicted"/>
<accession>A0A7W6KMF1</accession>
<reference evidence="2 3" key="1">
    <citation type="submission" date="2020-08" db="EMBL/GenBank/DDBJ databases">
        <title>Genomic Encyclopedia of Type Strains, Phase IV (KMG-IV): sequencing the most valuable type-strain genomes for metagenomic binning, comparative biology and taxonomic classification.</title>
        <authorList>
            <person name="Goeker M."/>
        </authorList>
    </citation>
    <scope>NUCLEOTIDE SEQUENCE [LARGE SCALE GENOMIC DNA]</scope>
    <source>
        <strain evidence="2 3">DSM 28101</strain>
    </source>
</reference>
<gene>
    <name evidence="2" type="ORF">GGR30_003907</name>
</gene>
<dbReference type="EMBL" id="JACIDZ010000015">
    <property type="protein sequence ID" value="MBB4123958.1"/>
    <property type="molecule type" value="Genomic_DNA"/>
</dbReference>
<feature type="region of interest" description="Disordered" evidence="1">
    <location>
        <begin position="82"/>
        <end position="102"/>
    </location>
</feature>
<name>A0A7W6KMF1_9HYPH</name>
<comment type="caution">
    <text evidence="2">The sequence shown here is derived from an EMBL/GenBank/DDBJ whole genome shotgun (WGS) entry which is preliminary data.</text>
</comment>